<dbReference type="EMBL" id="MDEO01000036">
    <property type="protein sequence ID" value="OCX12533.1"/>
    <property type="molecule type" value="Genomic_DNA"/>
</dbReference>
<evidence type="ECO:0000256" key="1">
    <source>
        <dbReference type="ARBA" id="ARBA00008857"/>
    </source>
</evidence>
<protein>
    <submittedName>
        <fullName evidence="6">Integrase</fullName>
    </submittedName>
</protein>
<dbReference type="AlphaFoldDB" id="A0A1C2DCV3"/>
<dbReference type="GO" id="GO:0006310">
    <property type="term" value="P:DNA recombination"/>
    <property type="evidence" value="ECO:0007669"/>
    <property type="project" value="UniProtKB-KW"/>
</dbReference>
<evidence type="ECO:0000313" key="7">
    <source>
        <dbReference type="Proteomes" id="UP000094412"/>
    </source>
</evidence>
<keyword evidence="3" id="KW-0238">DNA-binding</keyword>
<dbReference type="OrthoDB" id="7615137at2"/>
<dbReference type="Pfam" id="PF14659">
    <property type="entry name" value="Phage_int_SAM_3"/>
    <property type="match status" value="1"/>
</dbReference>
<dbReference type="Pfam" id="PF13356">
    <property type="entry name" value="Arm-DNA-bind_3"/>
    <property type="match status" value="1"/>
</dbReference>
<name>A0A1C2DCV3_9HYPH</name>
<dbReference type="Gene3D" id="1.10.443.10">
    <property type="entry name" value="Intergrase catalytic core"/>
    <property type="match status" value="1"/>
</dbReference>
<evidence type="ECO:0000313" key="6">
    <source>
        <dbReference type="EMBL" id="OCX12533.1"/>
    </source>
</evidence>
<organism evidence="6 7">
    <name type="scientific">Mesorhizobium hungaricum</name>
    <dbReference type="NCBI Taxonomy" id="1566387"/>
    <lineage>
        <taxon>Bacteria</taxon>
        <taxon>Pseudomonadati</taxon>
        <taxon>Pseudomonadota</taxon>
        <taxon>Alphaproteobacteria</taxon>
        <taxon>Hyphomicrobiales</taxon>
        <taxon>Phyllobacteriaceae</taxon>
        <taxon>Mesorhizobium</taxon>
    </lineage>
</organism>
<accession>A0A1C2DCV3</accession>
<dbReference type="InterPro" id="IPR050808">
    <property type="entry name" value="Phage_Integrase"/>
</dbReference>
<dbReference type="InterPro" id="IPR004107">
    <property type="entry name" value="Integrase_SAM-like_N"/>
</dbReference>
<keyword evidence="4" id="KW-0233">DNA recombination</keyword>
<dbReference type="InterPro" id="IPR010998">
    <property type="entry name" value="Integrase_recombinase_N"/>
</dbReference>
<keyword evidence="7" id="KW-1185">Reference proteome</keyword>
<keyword evidence="2" id="KW-0229">DNA integration</keyword>
<dbReference type="InterPro" id="IPR011010">
    <property type="entry name" value="DNA_brk_join_enz"/>
</dbReference>
<comment type="similarity">
    <text evidence="1">Belongs to the 'phage' integrase family.</text>
</comment>
<evidence type="ECO:0000256" key="4">
    <source>
        <dbReference type="ARBA" id="ARBA00023172"/>
    </source>
</evidence>
<dbReference type="SUPFAM" id="SSF56349">
    <property type="entry name" value="DNA breaking-rejoining enzymes"/>
    <property type="match status" value="1"/>
</dbReference>
<proteinExistence type="inferred from homology"/>
<dbReference type="PROSITE" id="PS51898">
    <property type="entry name" value="TYR_RECOMBINASE"/>
    <property type="match status" value="1"/>
</dbReference>
<reference evidence="6 7" key="1">
    <citation type="submission" date="2016-08" db="EMBL/GenBank/DDBJ databases">
        <title>Whole genome sequence of Mesorhizobium sp. strain UASWS1009 isolated from industrial sewage.</title>
        <authorList>
            <person name="Crovadore J."/>
            <person name="Calmin G."/>
            <person name="Chablais R."/>
            <person name="Cochard B."/>
            <person name="Lefort F."/>
        </authorList>
    </citation>
    <scope>NUCLEOTIDE SEQUENCE [LARGE SCALE GENOMIC DNA]</scope>
    <source>
        <strain evidence="6 7">UASWS1009</strain>
    </source>
</reference>
<comment type="caution">
    <text evidence="6">The sequence shown here is derived from an EMBL/GenBank/DDBJ whole genome shotgun (WGS) entry which is preliminary data.</text>
</comment>
<dbReference type="Gene3D" id="3.30.160.390">
    <property type="entry name" value="Integrase, DNA-binding domain"/>
    <property type="match status" value="1"/>
</dbReference>
<dbReference type="GO" id="GO:0003677">
    <property type="term" value="F:DNA binding"/>
    <property type="evidence" value="ECO:0007669"/>
    <property type="project" value="UniProtKB-KW"/>
</dbReference>
<evidence type="ECO:0000256" key="2">
    <source>
        <dbReference type="ARBA" id="ARBA00022908"/>
    </source>
</evidence>
<dbReference type="Gene3D" id="1.10.150.130">
    <property type="match status" value="1"/>
</dbReference>
<dbReference type="CDD" id="cd00796">
    <property type="entry name" value="INT_Rci_Hp1_C"/>
    <property type="match status" value="1"/>
</dbReference>
<dbReference type="Proteomes" id="UP000094412">
    <property type="component" value="Unassembled WGS sequence"/>
</dbReference>
<dbReference type="GO" id="GO:0015074">
    <property type="term" value="P:DNA integration"/>
    <property type="evidence" value="ECO:0007669"/>
    <property type="project" value="UniProtKB-KW"/>
</dbReference>
<dbReference type="PANTHER" id="PTHR30629:SF2">
    <property type="entry name" value="PROPHAGE INTEGRASE INTS-RELATED"/>
    <property type="match status" value="1"/>
</dbReference>
<dbReference type="InterPro" id="IPR013762">
    <property type="entry name" value="Integrase-like_cat_sf"/>
</dbReference>
<evidence type="ECO:0000259" key="5">
    <source>
        <dbReference type="PROSITE" id="PS51898"/>
    </source>
</evidence>
<dbReference type="InterPro" id="IPR002104">
    <property type="entry name" value="Integrase_catalytic"/>
</dbReference>
<dbReference type="RefSeq" id="WP_024922568.1">
    <property type="nucleotide sequence ID" value="NZ_MDEO01000036.1"/>
</dbReference>
<evidence type="ECO:0000256" key="3">
    <source>
        <dbReference type="ARBA" id="ARBA00023125"/>
    </source>
</evidence>
<feature type="domain" description="Tyr recombinase" evidence="5">
    <location>
        <begin position="223"/>
        <end position="398"/>
    </location>
</feature>
<dbReference type="InterPro" id="IPR038488">
    <property type="entry name" value="Integrase_DNA-bd_sf"/>
</dbReference>
<gene>
    <name evidence="6" type="ORF">QV13_23275</name>
</gene>
<dbReference type="InterPro" id="IPR025166">
    <property type="entry name" value="Integrase_DNA_bind_dom"/>
</dbReference>
<dbReference type="PANTHER" id="PTHR30629">
    <property type="entry name" value="PROPHAGE INTEGRASE"/>
    <property type="match status" value="1"/>
</dbReference>
<sequence length="453" mass="49802">MAKLTKRIVDAADVREKDYFIWDDELPGFGLRVFASGKRSYLIQYRAAGRTRRYTIGLHGVWTPETARQEAKVQLGRVARGDNPSEERQLDHKAITVKELCALYTADLNAGLILGKGGRSKKPTTIVTDTGRIERHIIPLIGARRVKDLTKADINKVLKDIMAGKTRVAVKTKKLRGKAIVRGGAGTATRTVGLLGGILTYAVDAGIIEVNPAHGIKKPKDNVRNRRLTEAEYRTLGQMLRDAAANEKYAMTVDIIRQIALTGCRRSEMISLMWIEADTDASCMRLVDSKEGESIRPIGLPVVEYLEERRKTAAGTYVFPGQGEDNAFGSFPNHWEQIFNDSPLAGVTPHVLRHSFASIANDLGFTEVTIAALVGHSKGSVTSKYIHTLDTALIMAADTISGYINGLLEGIEFKQTAYALDRDSRRAALDLFLSKAVGEPANEAEDEERRLAA</sequence>
<dbReference type="STRING" id="1566387.QV13_23275"/>
<dbReference type="Pfam" id="PF00589">
    <property type="entry name" value="Phage_integrase"/>
    <property type="match status" value="1"/>
</dbReference>